<comment type="subcellular location">
    <subcellularLocation>
        <location evidence="1">Cell membrane</location>
    </subcellularLocation>
</comment>
<dbReference type="HOGENOM" id="CLU_672099_0_0_0"/>
<dbReference type="STRING" id="1499967.U27_02706"/>
<feature type="coiled-coil region" evidence="5">
    <location>
        <begin position="197"/>
        <end position="297"/>
    </location>
</feature>
<dbReference type="Proteomes" id="UP000030661">
    <property type="component" value="Unassembled WGS sequence"/>
</dbReference>
<dbReference type="eggNOG" id="COG2268">
    <property type="taxonomic scope" value="Bacteria"/>
</dbReference>
<protein>
    <submittedName>
        <fullName evidence="8">Band 7 protein</fullName>
    </submittedName>
</protein>
<dbReference type="SUPFAM" id="SSF117892">
    <property type="entry name" value="Band 7/SPFH domain"/>
    <property type="match status" value="1"/>
</dbReference>
<evidence type="ECO:0000313" key="9">
    <source>
        <dbReference type="Proteomes" id="UP000030661"/>
    </source>
</evidence>
<evidence type="ECO:0000256" key="6">
    <source>
        <dbReference type="SAM" id="MobiDB-lite"/>
    </source>
</evidence>
<evidence type="ECO:0000256" key="5">
    <source>
        <dbReference type="SAM" id="Coils"/>
    </source>
</evidence>
<dbReference type="InterPro" id="IPR001107">
    <property type="entry name" value="Band_7"/>
</dbReference>
<evidence type="ECO:0000256" key="1">
    <source>
        <dbReference type="ARBA" id="ARBA00004236"/>
    </source>
</evidence>
<keyword evidence="4" id="KW-0472">Membrane</keyword>
<evidence type="ECO:0000313" key="8">
    <source>
        <dbReference type="EMBL" id="GAK55747.1"/>
    </source>
</evidence>
<dbReference type="PANTHER" id="PTHR13806:SF31">
    <property type="entry name" value="FLOTILLIN-LIKE PROTEIN 1-RELATED"/>
    <property type="match status" value="1"/>
</dbReference>
<gene>
    <name evidence="8" type="ORF">U27_02706</name>
</gene>
<sequence length="474" mass="52159">MIGFVGTLVILFALTIIIQLISKMKIVGGNELGIKSGQKWKPKGFSTVSGGRVFVIPLFNKFAKIDLTPHTIEVVVESAIAAGIVPLDVKATVSFAIASNEAGRSRAVTRILEMTQDKNELRKVASSIIEGHLRDAIASMTPEQVMQDKDALVARMINVCKEDLENIGIEITTMNIADVDDRRLTGVDEPDLYIALLKRIQTANAETQARVAQAESHAAAAEAQENRRAEVEVRQYENLYQNLAAETRVKVAEQEQRKAVGVQKALREAQAKVAGLKAEIESEKQRIEMLGQKYEAEIITPALAEQERLVLAAKAESATLLGKAQAEIDQLKLTLEILEKSGQSGVQTYMIENFQRLIEPFAETLSFFPADQVSVFTGIEGEHKPISAIHPNAIAEEKNRLIAGALAGALQKKKRRQKPEPRPSKKQAAPSSDENVTQPDELQDLAIDLSSLHEDEQVEELDAKDVEEVEEYRA</sequence>
<keyword evidence="5" id="KW-0175">Coiled coil</keyword>
<dbReference type="AlphaFoldDB" id="A0A081BTU2"/>
<evidence type="ECO:0000256" key="3">
    <source>
        <dbReference type="ARBA" id="ARBA00022475"/>
    </source>
</evidence>
<keyword evidence="3" id="KW-1003">Cell membrane</keyword>
<evidence type="ECO:0000256" key="4">
    <source>
        <dbReference type="ARBA" id="ARBA00023136"/>
    </source>
</evidence>
<evidence type="ECO:0000259" key="7">
    <source>
        <dbReference type="Pfam" id="PF01145"/>
    </source>
</evidence>
<dbReference type="CDD" id="cd03399">
    <property type="entry name" value="SPFH_flotillin"/>
    <property type="match status" value="1"/>
</dbReference>
<reference evidence="8" key="1">
    <citation type="journal article" date="2015" name="PeerJ">
        <title>First genomic representation of candidate bacterial phylum KSB3 points to enhanced environmental sensing as a trigger of wastewater bulking.</title>
        <authorList>
            <person name="Sekiguchi Y."/>
            <person name="Ohashi A."/>
            <person name="Parks D.H."/>
            <person name="Yamauchi T."/>
            <person name="Tyson G.W."/>
            <person name="Hugenholtz P."/>
        </authorList>
    </citation>
    <scope>NUCLEOTIDE SEQUENCE [LARGE SCALE GENOMIC DNA]</scope>
</reference>
<name>A0A081BTU2_VECG1</name>
<accession>A0A081BTU2</accession>
<dbReference type="Gene3D" id="3.30.479.30">
    <property type="entry name" value="Band 7 domain"/>
    <property type="match status" value="1"/>
</dbReference>
<dbReference type="InterPro" id="IPR036013">
    <property type="entry name" value="Band_7/SPFH_dom_sf"/>
</dbReference>
<dbReference type="GO" id="GO:0005886">
    <property type="term" value="C:plasma membrane"/>
    <property type="evidence" value="ECO:0007669"/>
    <property type="project" value="UniProtKB-SubCell"/>
</dbReference>
<feature type="compositionally biased region" description="Polar residues" evidence="6">
    <location>
        <begin position="429"/>
        <end position="440"/>
    </location>
</feature>
<evidence type="ECO:0000256" key="2">
    <source>
        <dbReference type="ARBA" id="ARBA00007161"/>
    </source>
</evidence>
<dbReference type="InterPro" id="IPR027705">
    <property type="entry name" value="Flotillin_fam"/>
</dbReference>
<feature type="compositionally biased region" description="Basic and acidic residues" evidence="6">
    <location>
        <begin position="451"/>
        <end position="474"/>
    </location>
</feature>
<proteinExistence type="inferred from homology"/>
<dbReference type="PANTHER" id="PTHR13806">
    <property type="entry name" value="FLOTILLIN-RELATED"/>
    <property type="match status" value="1"/>
</dbReference>
<dbReference type="EMBL" id="DF820464">
    <property type="protein sequence ID" value="GAK55747.1"/>
    <property type="molecule type" value="Genomic_DNA"/>
</dbReference>
<dbReference type="Pfam" id="PF01145">
    <property type="entry name" value="Band_7"/>
    <property type="match status" value="1"/>
</dbReference>
<organism evidence="8">
    <name type="scientific">Vecturithrix granuli</name>
    <dbReference type="NCBI Taxonomy" id="1499967"/>
    <lineage>
        <taxon>Bacteria</taxon>
        <taxon>Candidatus Moduliflexota</taxon>
        <taxon>Candidatus Vecturitrichia</taxon>
        <taxon>Candidatus Vecturitrichales</taxon>
        <taxon>Candidatus Vecturitrichaceae</taxon>
        <taxon>Candidatus Vecturithrix</taxon>
    </lineage>
</organism>
<feature type="domain" description="Band 7" evidence="7">
    <location>
        <begin position="26"/>
        <end position="218"/>
    </location>
</feature>
<feature type="region of interest" description="Disordered" evidence="6">
    <location>
        <begin position="410"/>
        <end position="474"/>
    </location>
</feature>
<comment type="similarity">
    <text evidence="2">Belongs to the band 7/mec-2 family. Flotillin subfamily.</text>
</comment>
<keyword evidence="9" id="KW-1185">Reference proteome</keyword>